<dbReference type="HOGENOM" id="CLU_2235327_0_0_6"/>
<dbReference type="Pfam" id="PF14464">
    <property type="entry name" value="Prok-JAB"/>
    <property type="match status" value="1"/>
</dbReference>
<dbReference type="STRING" id="717772.THIAE_06220"/>
<dbReference type="Proteomes" id="UP000005380">
    <property type="component" value="Chromosome"/>
</dbReference>
<dbReference type="GO" id="GO:0006508">
    <property type="term" value="P:proteolysis"/>
    <property type="evidence" value="ECO:0007669"/>
    <property type="project" value="UniProtKB-KW"/>
</dbReference>
<evidence type="ECO:0000256" key="3">
    <source>
        <dbReference type="ARBA" id="ARBA00022801"/>
    </source>
</evidence>
<sequence length="105" mass="12390">MEVTQFTTPKPEDICKRNSFTRYSKSHIETVMHSWQNSNSTETYLGEWHTHPEKDAYPSSFDLNEWRKNLPRDRTKVLIIIGQNNNWYGVWDEGVIKSLNPIFAS</sequence>
<accession>W0DRZ4</accession>
<dbReference type="SUPFAM" id="SSF102712">
    <property type="entry name" value="JAB1/MPN domain"/>
    <property type="match status" value="1"/>
</dbReference>
<evidence type="ECO:0000313" key="7">
    <source>
        <dbReference type="EMBL" id="AHF01405.1"/>
    </source>
</evidence>
<keyword evidence="4" id="KW-0862">Zinc</keyword>
<dbReference type="GO" id="GO:0046872">
    <property type="term" value="F:metal ion binding"/>
    <property type="evidence" value="ECO:0007669"/>
    <property type="project" value="UniProtKB-KW"/>
</dbReference>
<reference evidence="7 8" key="1">
    <citation type="submission" date="2013-12" db="EMBL/GenBank/DDBJ databases">
        <authorList>
            <consortium name="DOE Joint Genome Institute"/>
            <person name="Kappler U."/>
            <person name="Huntemann M."/>
            <person name="Han J."/>
            <person name="Chen A."/>
            <person name="Kyrpides N."/>
            <person name="Mavromatis K."/>
            <person name="Markowitz V."/>
            <person name="Palaniappan K."/>
            <person name="Ivanova N."/>
            <person name="Schaumberg A."/>
            <person name="Pati A."/>
            <person name="Liolios K."/>
            <person name="Nordberg H.P."/>
            <person name="Cantor M.N."/>
            <person name="Hua S.X."/>
            <person name="Woyke T."/>
        </authorList>
    </citation>
    <scope>NUCLEOTIDE SEQUENCE [LARGE SCALE GENOMIC DNA]</scope>
    <source>
        <strain evidence="8">AL2</strain>
    </source>
</reference>
<dbReference type="InterPro" id="IPR028090">
    <property type="entry name" value="JAB_dom_prok"/>
</dbReference>
<dbReference type="GO" id="GO:0008237">
    <property type="term" value="F:metallopeptidase activity"/>
    <property type="evidence" value="ECO:0007669"/>
    <property type="project" value="UniProtKB-KW"/>
</dbReference>
<feature type="domain" description="JAB" evidence="6">
    <location>
        <begin position="17"/>
        <end position="84"/>
    </location>
</feature>
<dbReference type="eggNOG" id="COG1310">
    <property type="taxonomic scope" value="Bacteria"/>
</dbReference>
<dbReference type="KEGG" id="tao:THIAE_06220"/>
<keyword evidence="3" id="KW-0378">Hydrolase</keyword>
<keyword evidence="1" id="KW-0645">Protease</keyword>
<proteinExistence type="predicted"/>
<keyword evidence="5" id="KW-0482">Metalloprotease</keyword>
<name>W0DRZ4_9GAMM</name>
<protein>
    <recommendedName>
        <fullName evidence="6">JAB domain-containing protein</fullName>
    </recommendedName>
</protein>
<organism evidence="7 8">
    <name type="scientific">Thiomicrospira aerophila AL3</name>
    <dbReference type="NCBI Taxonomy" id="717772"/>
    <lineage>
        <taxon>Bacteria</taxon>
        <taxon>Pseudomonadati</taxon>
        <taxon>Pseudomonadota</taxon>
        <taxon>Gammaproteobacteria</taxon>
        <taxon>Thiotrichales</taxon>
        <taxon>Piscirickettsiaceae</taxon>
        <taxon>Thiomicrospira</taxon>
    </lineage>
</organism>
<evidence type="ECO:0000256" key="5">
    <source>
        <dbReference type="ARBA" id="ARBA00023049"/>
    </source>
</evidence>
<dbReference type="EMBL" id="CP007030">
    <property type="protein sequence ID" value="AHF01405.1"/>
    <property type="molecule type" value="Genomic_DNA"/>
</dbReference>
<gene>
    <name evidence="7" type="ORF">THIAE_06220</name>
</gene>
<dbReference type="AlphaFoldDB" id="W0DRZ4"/>
<keyword evidence="8" id="KW-1185">Reference proteome</keyword>
<evidence type="ECO:0000259" key="6">
    <source>
        <dbReference type="Pfam" id="PF14464"/>
    </source>
</evidence>
<evidence type="ECO:0000313" key="8">
    <source>
        <dbReference type="Proteomes" id="UP000005380"/>
    </source>
</evidence>
<evidence type="ECO:0000256" key="4">
    <source>
        <dbReference type="ARBA" id="ARBA00022833"/>
    </source>
</evidence>
<evidence type="ECO:0000256" key="2">
    <source>
        <dbReference type="ARBA" id="ARBA00022723"/>
    </source>
</evidence>
<dbReference type="Gene3D" id="3.40.140.10">
    <property type="entry name" value="Cytidine Deaminase, domain 2"/>
    <property type="match status" value="1"/>
</dbReference>
<dbReference type="InParanoid" id="W0DRZ4"/>
<keyword evidence="2" id="KW-0479">Metal-binding</keyword>
<evidence type="ECO:0000256" key="1">
    <source>
        <dbReference type="ARBA" id="ARBA00022670"/>
    </source>
</evidence>